<dbReference type="GO" id="GO:0006508">
    <property type="term" value="P:proteolysis"/>
    <property type="evidence" value="ECO:0007669"/>
    <property type="project" value="UniProtKB-KW"/>
</dbReference>
<dbReference type="InterPro" id="IPR000994">
    <property type="entry name" value="Pept_M24"/>
</dbReference>
<evidence type="ECO:0000313" key="10">
    <source>
        <dbReference type="Proteomes" id="UP000503399"/>
    </source>
</evidence>
<dbReference type="CDD" id="cd01086">
    <property type="entry name" value="MetAP1"/>
    <property type="match status" value="1"/>
</dbReference>
<dbReference type="PROSITE" id="PS00680">
    <property type="entry name" value="MAP_1"/>
    <property type="match status" value="1"/>
</dbReference>
<evidence type="ECO:0000256" key="5">
    <source>
        <dbReference type="ARBA" id="ARBA00022801"/>
    </source>
</evidence>
<evidence type="ECO:0000256" key="4">
    <source>
        <dbReference type="ARBA" id="ARBA00022723"/>
    </source>
</evidence>
<feature type="binding site" evidence="6">
    <location>
        <position position="202"/>
    </location>
    <ligand>
        <name>a divalent metal cation</name>
        <dbReference type="ChEBI" id="CHEBI:60240"/>
        <label>2</label>
        <note>catalytic</note>
    </ligand>
</feature>
<evidence type="ECO:0000256" key="3">
    <source>
        <dbReference type="ARBA" id="ARBA00022670"/>
    </source>
</evidence>
<protein>
    <recommendedName>
        <fullName evidence="6 7">Methionine aminopeptidase</fullName>
        <shortName evidence="6">MAP</shortName>
        <shortName evidence="6">MetAP</shortName>
        <ecNumber evidence="6 7">3.4.11.18</ecNumber>
    </recommendedName>
    <alternativeName>
        <fullName evidence="6">Peptidase M</fullName>
    </alternativeName>
</protein>
<feature type="binding site" evidence="6">
    <location>
        <position position="233"/>
    </location>
    <ligand>
        <name>a divalent metal cation</name>
        <dbReference type="ChEBI" id="CHEBI:60240"/>
        <label>1</label>
    </ligand>
</feature>
<keyword evidence="4 6" id="KW-0479">Metal-binding</keyword>
<comment type="function">
    <text evidence="1 6">Removes the N-terminal methionine from nascent proteins. The N-terminal methionine is often cleaved when the second residue in the primary sequence is small and uncharged (Met-Ala-, Cys, Gly, Pro, Ser, Thr, or Val). Requires deformylation of the N(alpha)-formylated initiator methionine before it can be hydrolyzed.</text>
</comment>
<dbReference type="HAMAP" id="MF_01974">
    <property type="entry name" value="MetAP_1"/>
    <property type="match status" value="1"/>
</dbReference>
<dbReference type="NCBIfam" id="TIGR00500">
    <property type="entry name" value="met_pdase_I"/>
    <property type="match status" value="1"/>
</dbReference>
<dbReference type="AlphaFoldDB" id="A0A6F8ZJG2"/>
<dbReference type="GO" id="GO:0005829">
    <property type="term" value="C:cytosol"/>
    <property type="evidence" value="ECO:0007669"/>
    <property type="project" value="TreeGrafter"/>
</dbReference>
<dbReference type="SUPFAM" id="SSF55920">
    <property type="entry name" value="Creatinase/aminopeptidase"/>
    <property type="match status" value="1"/>
</dbReference>
<dbReference type="KEGG" id="hfv:R50_2429"/>
<dbReference type="Proteomes" id="UP000503399">
    <property type="component" value="Chromosome"/>
</dbReference>
<feature type="binding site" evidence="6">
    <location>
        <position position="169"/>
    </location>
    <ligand>
        <name>a divalent metal cation</name>
        <dbReference type="ChEBI" id="CHEBI:60240"/>
        <label>2</label>
        <note>catalytic</note>
    </ligand>
</feature>
<dbReference type="EMBL" id="LR778114">
    <property type="protein sequence ID" value="CAB1129926.1"/>
    <property type="molecule type" value="Genomic_DNA"/>
</dbReference>
<evidence type="ECO:0000256" key="6">
    <source>
        <dbReference type="HAMAP-Rule" id="MF_01974"/>
    </source>
</evidence>
<keyword evidence="5 6" id="KW-0378">Hydrolase</keyword>
<comment type="similarity">
    <text evidence="6">Belongs to the peptidase M24A family. Methionine aminopeptidase type 1 subfamily.</text>
</comment>
<dbReference type="InterPro" id="IPR002467">
    <property type="entry name" value="Pept_M24A_MAP1"/>
</dbReference>
<accession>A0A6F8ZJG2</accession>
<comment type="cofactor">
    <cofactor evidence="6">
        <name>Co(2+)</name>
        <dbReference type="ChEBI" id="CHEBI:48828"/>
    </cofactor>
    <cofactor evidence="6">
        <name>Zn(2+)</name>
        <dbReference type="ChEBI" id="CHEBI:29105"/>
    </cofactor>
    <cofactor evidence="6">
        <name>Mn(2+)</name>
        <dbReference type="ChEBI" id="CHEBI:29035"/>
    </cofactor>
    <cofactor evidence="6">
        <name>Fe(2+)</name>
        <dbReference type="ChEBI" id="CHEBI:29033"/>
    </cofactor>
    <text evidence="6">Binds 2 divalent metal cations per subunit. Has a high-affinity and a low affinity metal-binding site. The true nature of the physiological cofactor is under debate. The enzyme is active with cobalt, zinc, manganese or divalent iron ions. Most likely, methionine aminopeptidases function as mononuclear Fe(2+)-metalloproteases under physiological conditions, and the catalytically relevant metal-binding site has been assigned to the histidine-containing high-affinity site.</text>
</comment>
<dbReference type="GO" id="GO:0070006">
    <property type="term" value="F:metalloaminopeptidase activity"/>
    <property type="evidence" value="ECO:0007669"/>
    <property type="project" value="UniProtKB-UniRule"/>
</dbReference>
<keyword evidence="3 6" id="KW-0645">Protease</keyword>
<evidence type="ECO:0000256" key="7">
    <source>
        <dbReference type="RuleBase" id="RU003653"/>
    </source>
</evidence>
<dbReference type="GO" id="GO:0004239">
    <property type="term" value="F:initiator methionyl aminopeptidase activity"/>
    <property type="evidence" value="ECO:0007669"/>
    <property type="project" value="UniProtKB-UniRule"/>
</dbReference>
<feature type="binding site" evidence="6">
    <location>
        <position position="233"/>
    </location>
    <ligand>
        <name>a divalent metal cation</name>
        <dbReference type="ChEBI" id="CHEBI:60240"/>
        <label>2</label>
        <note>catalytic</note>
    </ligand>
</feature>
<dbReference type="EC" id="3.4.11.18" evidence="6 7"/>
<name>A0A6F8ZJG2_9FIRM</name>
<dbReference type="PANTHER" id="PTHR43330">
    <property type="entry name" value="METHIONINE AMINOPEPTIDASE"/>
    <property type="match status" value="1"/>
</dbReference>
<dbReference type="PRINTS" id="PR00599">
    <property type="entry name" value="MAPEPTIDASE"/>
</dbReference>
<evidence type="ECO:0000256" key="2">
    <source>
        <dbReference type="ARBA" id="ARBA00022438"/>
    </source>
</evidence>
<organism evidence="9 10">
    <name type="scientific">Candidatus Hydrogenisulfobacillus filiaventi</name>
    <dbReference type="NCBI Taxonomy" id="2707344"/>
    <lineage>
        <taxon>Bacteria</taxon>
        <taxon>Bacillati</taxon>
        <taxon>Bacillota</taxon>
        <taxon>Clostridia</taxon>
        <taxon>Eubacteriales</taxon>
        <taxon>Clostridiales Family XVII. Incertae Sedis</taxon>
        <taxon>Candidatus Hydrogenisulfobacillus</taxon>
    </lineage>
</organism>
<keyword evidence="10" id="KW-1185">Reference proteome</keyword>
<feature type="binding site" evidence="6">
    <location>
        <position position="77"/>
    </location>
    <ligand>
        <name>substrate</name>
    </ligand>
</feature>
<sequence>MIELKSAQEREKMRRAGRVTAEVLEVLKTAVRPGITTRELDVLAERETRARGAVPVFKGYHGYPASVCVSVNDEVVHGIPGARRLKPGDLVSLDFGAQIDGFVGDSALSVFVGEPPSPRAAELLEVTYQALWRAIAAMRPGARLGDVSWAVQEHVEAHGFSVVREYVGHGIGRAMHEDPQVPNYGQPGKGPLLRPGLALAIEPMVNEGTWEVGVLDDGWTVVTLDHRLSCHFEHTVFLGEDGPEVLTLRSDEKRV</sequence>
<feature type="binding site" evidence="6">
    <location>
        <position position="94"/>
    </location>
    <ligand>
        <name>a divalent metal cation</name>
        <dbReference type="ChEBI" id="CHEBI:60240"/>
        <label>1</label>
    </ligand>
</feature>
<dbReference type="Gene3D" id="3.90.230.10">
    <property type="entry name" value="Creatinase/methionine aminopeptidase superfamily"/>
    <property type="match status" value="1"/>
</dbReference>
<feature type="domain" description="Peptidase M24" evidence="8">
    <location>
        <begin position="11"/>
        <end position="238"/>
    </location>
</feature>
<comment type="catalytic activity">
    <reaction evidence="6 7">
        <text>Release of N-terminal amino acids, preferentially methionine, from peptides and arylamides.</text>
        <dbReference type="EC" id="3.4.11.18"/>
    </reaction>
</comment>
<evidence type="ECO:0000256" key="1">
    <source>
        <dbReference type="ARBA" id="ARBA00002521"/>
    </source>
</evidence>
<dbReference type="InterPro" id="IPR036005">
    <property type="entry name" value="Creatinase/aminopeptidase-like"/>
</dbReference>
<dbReference type="InterPro" id="IPR001714">
    <property type="entry name" value="Pept_M24_MAP"/>
</dbReference>
<reference evidence="9 10" key="1">
    <citation type="submission" date="2020-02" db="EMBL/GenBank/DDBJ databases">
        <authorList>
            <person name="Hogendoorn C."/>
        </authorList>
    </citation>
    <scope>NUCLEOTIDE SEQUENCE [LARGE SCALE GENOMIC DNA]</scope>
    <source>
        <strain evidence="9">R501</strain>
    </source>
</reference>
<feature type="binding site" evidence="6">
    <location>
        <position position="105"/>
    </location>
    <ligand>
        <name>a divalent metal cation</name>
        <dbReference type="ChEBI" id="CHEBI:60240"/>
        <label>2</label>
        <note>catalytic</note>
    </ligand>
</feature>
<comment type="subunit">
    <text evidence="6">Monomer.</text>
</comment>
<dbReference type="GO" id="GO:0046872">
    <property type="term" value="F:metal ion binding"/>
    <property type="evidence" value="ECO:0007669"/>
    <property type="project" value="UniProtKB-UniRule"/>
</dbReference>
<evidence type="ECO:0000259" key="8">
    <source>
        <dbReference type="Pfam" id="PF00557"/>
    </source>
</evidence>
<evidence type="ECO:0000313" key="9">
    <source>
        <dbReference type="EMBL" id="CAB1129926.1"/>
    </source>
</evidence>
<dbReference type="Pfam" id="PF00557">
    <property type="entry name" value="Peptidase_M24"/>
    <property type="match status" value="1"/>
</dbReference>
<keyword evidence="2 6" id="KW-0031">Aminopeptidase</keyword>
<feature type="binding site" evidence="6">
    <location>
        <position position="105"/>
    </location>
    <ligand>
        <name>a divalent metal cation</name>
        <dbReference type="ChEBI" id="CHEBI:60240"/>
        <label>1</label>
    </ligand>
</feature>
<proteinExistence type="inferred from homology"/>
<gene>
    <name evidence="9" type="primary">mapA</name>
    <name evidence="6" type="synonym">map</name>
    <name evidence="9" type="ORF">R50_2429</name>
</gene>
<feature type="binding site" evidence="6">
    <location>
        <position position="176"/>
    </location>
    <ligand>
        <name>substrate</name>
    </ligand>
</feature>
<dbReference type="PANTHER" id="PTHR43330:SF27">
    <property type="entry name" value="METHIONINE AMINOPEPTIDASE"/>
    <property type="match status" value="1"/>
</dbReference>